<feature type="region of interest" description="Disordered" evidence="1">
    <location>
        <begin position="106"/>
        <end position="135"/>
    </location>
</feature>
<feature type="region of interest" description="Disordered" evidence="1">
    <location>
        <begin position="1"/>
        <end position="21"/>
    </location>
</feature>
<proteinExistence type="predicted"/>
<name>A0AA39C8H3_MICHY</name>
<evidence type="ECO:0000256" key="1">
    <source>
        <dbReference type="SAM" id="MobiDB-lite"/>
    </source>
</evidence>
<keyword evidence="3" id="KW-1185">Reference proteome</keyword>
<protein>
    <submittedName>
        <fullName evidence="2">Uncharacterized protein</fullName>
    </submittedName>
</protein>
<sequence length="217" mass="23938">MEALPVPDKLVTPPTPMELDPETDQIVKEIGEEVASMAKGRISPIPRKTKIPVIQSRYRNARGNWQLGNSEDGVSVMTTTKKPAKKIVIRPYVGAVSKAVTTSVNTIPRAGSPRPSTSRIVKTGVKPKKQTKKPQIRHNEWLQQKIPLKQLKQTLTQPVVTDPREGARVPVPSTKMITPRSLKKKTTRKESARKAAPPTTQVVMPPPAEMITPQESV</sequence>
<feature type="compositionally biased region" description="Basic residues" evidence="1">
    <location>
        <begin position="125"/>
        <end position="135"/>
    </location>
</feature>
<reference evidence="2" key="2">
    <citation type="submission" date="2023-03" db="EMBL/GenBank/DDBJ databases">
        <authorList>
            <person name="Inwood S.N."/>
            <person name="Skelly J.G."/>
            <person name="Guhlin J."/>
            <person name="Harrop T.W.R."/>
            <person name="Goldson S.G."/>
            <person name="Dearden P.K."/>
        </authorList>
    </citation>
    <scope>NUCLEOTIDE SEQUENCE</scope>
    <source>
        <strain evidence="2">Lincoln</strain>
        <tissue evidence="2">Whole body</tissue>
    </source>
</reference>
<gene>
    <name evidence="2" type="ORF">PV327_010930</name>
</gene>
<dbReference type="Proteomes" id="UP001168972">
    <property type="component" value="Unassembled WGS sequence"/>
</dbReference>
<evidence type="ECO:0000313" key="2">
    <source>
        <dbReference type="EMBL" id="KAK0159864.1"/>
    </source>
</evidence>
<dbReference type="EMBL" id="JAQQBR010001836">
    <property type="protein sequence ID" value="KAK0159864.1"/>
    <property type="molecule type" value="Genomic_DNA"/>
</dbReference>
<evidence type="ECO:0000313" key="3">
    <source>
        <dbReference type="Proteomes" id="UP001168972"/>
    </source>
</evidence>
<reference evidence="2" key="1">
    <citation type="journal article" date="2023" name="bioRxiv">
        <title>Scaffold-level genome assemblies of two parasitoid biocontrol wasps reveal the parthenogenesis mechanism and an associated novel virus.</title>
        <authorList>
            <person name="Inwood S."/>
            <person name="Skelly J."/>
            <person name="Guhlin J."/>
            <person name="Harrop T."/>
            <person name="Goldson S."/>
            <person name="Dearden P."/>
        </authorList>
    </citation>
    <scope>NUCLEOTIDE SEQUENCE</scope>
    <source>
        <strain evidence="2">Lincoln</strain>
        <tissue evidence="2">Whole body</tissue>
    </source>
</reference>
<comment type="caution">
    <text evidence="2">The sequence shown here is derived from an EMBL/GenBank/DDBJ whole genome shotgun (WGS) entry which is preliminary data.</text>
</comment>
<accession>A0AA39C8H3</accession>
<organism evidence="2 3">
    <name type="scientific">Microctonus hyperodae</name>
    <name type="common">Parasitoid wasp</name>
    <dbReference type="NCBI Taxonomy" id="165561"/>
    <lineage>
        <taxon>Eukaryota</taxon>
        <taxon>Metazoa</taxon>
        <taxon>Ecdysozoa</taxon>
        <taxon>Arthropoda</taxon>
        <taxon>Hexapoda</taxon>
        <taxon>Insecta</taxon>
        <taxon>Pterygota</taxon>
        <taxon>Neoptera</taxon>
        <taxon>Endopterygota</taxon>
        <taxon>Hymenoptera</taxon>
        <taxon>Apocrita</taxon>
        <taxon>Ichneumonoidea</taxon>
        <taxon>Braconidae</taxon>
        <taxon>Euphorinae</taxon>
        <taxon>Microctonus</taxon>
    </lineage>
</organism>
<feature type="region of interest" description="Disordered" evidence="1">
    <location>
        <begin position="154"/>
        <end position="217"/>
    </location>
</feature>
<dbReference type="AlphaFoldDB" id="A0AA39C8H3"/>